<protein>
    <submittedName>
        <fullName evidence="1">Uncharacterized protein</fullName>
    </submittedName>
</protein>
<accession>A0ABM7U240</accession>
<evidence type="ECO:0000313" key="2">
    <source>
        <dbReference type="EMBL" id="BCZ85284.1"/>
    </source>
</evidence>
<evidence type="ECO:0000313" key="1">
    <source>
        <dbReference type="EMBL" id="BCZ85199.1"/>
    </source>
</evidence>
<organism evidence="1 3">
    <name type="scientific">Paraburkholderia terrae</name>
    <dbReference type="NCBI Taxonomy" id="311230"/>
    <lineage>
        <taxon>Bacteria</taxon>
        <taxon>Pseudomonadati</taxon>
        <taxon>Pseudomonadota</taxon>
        <taxon>Betaproteobacteria</taxon>
        <taxon>Burkholderiales</taxon>
        <taxon>Burkholderiaceae</taxon>
        <taxon>Paraburkholderia</taxon>
    </lineage>
</organism>
<evidence type="ECO:0000313" key="3">
    <source>
        <dbReference type="Proteomes" id="UP001319874"/>
    </source>
</evidence>
<dbReference type="EMBL" id="AP024958">
    <property type="protein sequence ID" value="BCZ85199.1"/>
    <property type="molecule type" value="Genomic_DNA"/>
</dbReference>
<dbReference type="Proteomes" id="UP001319874">
    <property type="component" value="Chromosome 4"/>
</dbReference>
<reference evidence="1 3" key="1">
    <citation type="journal article" date="2022" name="Front. Microbiol.">
        <title>Identification and characterization of a novel class of self-sufficient cytochrome P450 hydroxylase involved in cyclohexanecarboxylate degradation in Paraburkholderia terrae strain KU-64.</title>
        <authorList>
            <person name="Yamamoto T."/>
            <person name="Hasegawa Y."/>
            <person name="Iwaki H."/>
        </authorList>
    </citation>
    <scope>NUCLEOTIDE SEQUENCE [LARGE SCALE GENOMIC DNA]</scope>
    <source>
        <strain evidence="1 3">KU-64</strain>
    </source>
</reference>
<sequence length="141" mass="15922">MEFPCPWMAAGQYHERVILELVDILYPYSDGPLREVLQAARQFSFDGATLPDIKTQKKELRDALRRASELACVDLKQSFRNDLIPALQSLTCDMLQEVVLSVTRVKNLPAGKINLTDQKRHIVASARQRVPANDSSTRPDT</sequence>
<keyword evidence="3" id="KW-1185">Reference proteome</keyword>
<gene>
    <name evidence="1" type="ORF">PTKU64_88740</name>
    <name evidence="2" type="ORF">PTKU64_89590</name>
</gene>
<proteinExistence type="predicted"/>
<name>A0ABM7U240_9BURK</name>
<dbReference type="EMBL" id="AP024958">
    <property type="protein sequence ID" value="BCZ85284.1"/>
    <property type="molecule type" value="Genomic_DNA"/>
</dbReference>